<organism evidence="1">
    <name type="scientific">Clastoptera arizonana</name>
    <name type="common">Arizona spittle bug</name>
    <dbReference type="NCBI Taxonomy" id="38151"/>
    <lineage>
        <taxon>Eukaryota</taxon>
        <taxon>Metazoa</taxon>
        <taxon>Ecdysozoa</taxon>
        <taxon>Arthropoda</taxon>
        <taxon>Hexapoda</taxon>
        <taxon>Insecta</taxon>
        <taxon>Pterygota</taxon>
        <taxon>Neoptera</taxon>
        <taxon>Paraneoptera</taxon>
        <taxon>Hemiptera</taxon>
        <taxon>Auchenorrhyncha</taxon>
        <taxon>Cercopoidea</taxon>
        <taxon>Clastopteridae</taxon>
        <taxon>Clastoptera</taxon>
    </lineage>
</organism>
<proteinExistence type="predicted"/>
<feature type="non-terminal residue" evidence="1">
    <location>
        <position position="1"/>
    </location>
</feature>
<protein>
    <submittedName>
        <fullName evidence="1">Uncharacterized protein</fullName>
    </submittedName>
</protein>
<dbReference type="AlphaFoldDB" id="A0A1B6DYC8"/>
<evidence type="ECO:0000313" key="1">
    <source>
        <dbReference type="EMBL" id="JAS30676.1"/>
    </source>
</evidence>
<name>A0A1B6DYC8_9HEMI</name>
<reference evidence="1" key="1">
    <citation type="submission" date="2015-12" db="EMBL/GenBank/DDBJ databases">
        <title>De novo transcriptome assembly of four potential Pierce s Disease insect vectors from Arizona vineyards.</title>
        <authorList>
            <person name="Tassone E.E."/>
        </authorList>
    </citation>
    <scope>NUCLEOTIDE SEQUENCE</scope>
</reference>
<accession>A0A1B6DYC8</accession>
<gene>
    <name evidence="1" type="ORF">g.4775</name>
</gene>
<dbReference type="EMBL" id="GEDC01006622">
    <property type="protein sequence ID" value="JAS30676.1"/>
    <property type="molecule type" value="Transcribed_RNA"/>
</dbReference>
<sequence length="157" mass="18661">DNLIFSNILNKKRVLSFFYNVNDVFNTSEKYIEKLVISTELRVIGEGLPFNMNGVVEYEFLGNHQFNSFFGLTELDLDLLLIKFIQNEHERNTSKGIIVNYYKGYTTINYSTIYNIWNILSFLHHEKVAATYWCRPDYLDKFQSLFNTQPFRDEIQQ</sequence>
<feature type="non-terminal residue" evidence="1">
    <location>
        <position position="157"/>
    </location>
</feature>